<evidence type="ECO:0000256" key="2">
    <source>
        <dbReference type="ARBA" id="ARBA00022448"/>
    </source>
</evidence>
<reference evidence="6 8" key="1">
    <citation type="journal article" date="2013" name="PLoS ONE">
        <title>Predicting the Proteins of Angomonas deanei, Strigomonas culicis and Their Respective Endosymbionts Reveals New Aspects of the Trypanosomatidae Family.</title>
        <authorList>
            <person name="Motta M.C."/>
            <person name="Martins A.C."/>
            <person name="de Souza S.S."/>
            <person name="Catta-Preta C.M."/>
            <person name="Silva R."/>
            <person name="Klein C.C."/>
            <person name="de Almeida L.G."/>
            <person name="de Lima Cunha O."/>
            <person name="Ciapina L.P."/>
            <person name="Brocchi M."/>
            <person name="Colabardini A.C."/>
            <person name="de Araujo Lima B."/>
            <person name="Machado C.R."/>
            <person name="de Almeida Soares C.M."/>
            <person name="Probst C.M."/>
            <person name="de Menezes C.B."/>
            <person name="Thompson C.E."/>
            <person name="Bartholomeu D.C."/>
            <person name="Gradia D.F."/>
            <person name="Pavoni D.P."/>
            <person name="Grisard E.C."/>
            <person name="Fantinatti-Garboggini F."/>
            <person name="Marchini F.K."/>
            <person name="Rodrigues-Luiz G.F."/>
            <person name="Wagner G."/>
            <person name="Goldman G.H."/>
            <person name="Fietto J.L."/>
            <person name="Elias M.C."/>
            <person name="Goldman M.H."/>
            <person name="Sagot M.F."/>
            <person name="Pereira M."/>
            <person name="Stoco P.H."/>
            <person name="de Mendonca-Neto R.P."/>
            <person name="Teixeira S.M."/>
            <person name="Maciel T.E."/>
            <person name="de Oliveira Mendes T.A."/>
            <person name="Urmenyi T.P."/>
            <person name="de Souza W."/>
            <person name="Schenkman S."/>
            <person name="de Vasconcelos A.T."/>
        </authorList>
    </citation>
    <scope>NUCLEOTIDE SEQUENCE [LARGE SCALE GENOMIC DNA]</scope>
</reference>
<keyword evidence="2" id="KW-0813">Transport</keyword>
<reference evidence="6" key="2">
    <citation type="submission" date="2013-03" db="EMBL/GenBank/DDBJ databases">
        <authorList>
            <person name="Motta M.C.M."/>
            <person name="Martins A.C.A."/>
            <person name="Preta C.M.C.C."/>
            <person name="Silva R."/>
            <person name="de Souza S.S."/>
            <person name="Klein C.C."/>
            <person name="de Almeida L.G.P."/>
            <person name="Cunha O.L."/>
            <person name="Colabardini A.C."/>
            <person name="Lima B.A."/>
            <person name="Machado C.R."/>
            <person name="Soares C.M.A."/>
            <person name="de Menezes C.B.A."/>
            <person name="Bartolomeu D.C."/>
            <person name="Grisard E.C."/>
            <person name="Fantinatti-Garboggini F."/>
            <person name="Rodrigues-Luiz G.F."/>
            <person name="Wagner G."/>
            <person name="Goldman G.H."/>
            <person name="Fietto J.L.R."/>
            <person name="Ciapina L.P."/>
            <person name="Brocchi M."/>
            <person name="Elias M.C."/>
            <person name="Goldman M.H.S."/>
            <person name="Sagot M.-F."/>
            <person name="Pereira M."/>
            <person name="Stoco P.H."/>
            <person name="Teixeira S.M.R."/>
            <person name="de Mendonca-Neto R.P."/>
            <person name="Maciel T.E.F."/>
            <person name="Mendes T.A.O."/>
            <person name="Urmenyi T.P."/>
            <person name="Teixeira M.M.G."/>
            <person name="de Camargo E.F.P."/>
            <person name="de Sousa W."/>
            <person name="Schenkman S."/>
            <person name="de Vasconcelos A.T.R."/>
        </authorList>
    </citation>
    <scope>NUCLEOTIDE SEQUENCE</scope>
</reference>
<protein>
    <submittedName>
        <fullName evidence="6">Transportin2-like protein</fullName>
    </submittedName>
</protein>
<accession>S9TPE7</accession>
<dbReference type="EMBL" id="ATMH01007730">
    <property type="protein sequence ID" value="EPY23396.1"/>
    <property type="molecule type" value="Genomic_DNA"/>
</dbReference>
<comment type="caution">
    <text evidence="6">The sequence shown here is derived from an EMBL/GenBank/DDBJ whole genome shotgun (WGS) entry which is preliminary data.</text>
</comment>
<evidence type="ECO:0000313" key="6">
    <source>
        <dbReference type="EMBL" id="EPY20142.1"/>
    </source>
</evidence>
<evidence type="ECO:0000256" key="4">
    <source>
        <dbReference type="ARBA" id="ARBA00022737"/>
    </source>
</evidence>
<organism evidence="6 8">
    <name type="scientific">Strigomonas culicis</name>
    <dbReference type="NCBI Taxonomy" id="28005"/>
    <lineage>
        <taxon>Eukaryota</taxon>
        <taxon>Discoba</taxon>
        <taxon>Euglenozoa</taxon>
        <taxon>Kinetoplastea</taxon>
        <taxon>Metakinetoplastina</taxon>
        <taxon>Trypanosomatida</taxon>
        <taxon>Trypanosomatidae</taxon>
        <taxon>Strigomonadinae</taxon>
        <taxon>Strigomonas</taxon>
    </lineage>
</organism>
<dbReference type="OrthoDB" id="951172at2759"/>
<dbReference type="Gene3D" id="1.25.10.10">
    <property type="entry name" value="Leucine-rich Repeat Variant"/>
    <property type="match status" value="2"/>
</dbReference>
<dbReference type="AlphaFoldDB" id="S9TPE7"/>
<keyword evidence="8" id="KW-1185">Reference proteome</keyword>
<dbReference type="InterPro" id="IPR040122">
    <property type="entry name" value="Importin_beta"/>
</dbReference>
<evidence type="ECO:0000256" key="1">
    <source>
        <dbReference type="ARBA" id="ARBA00004496"/>
    </source>
</evidence>
<keyword evidence="3" id="KW-0963">Cytoplasm</keyword>
<keyword evidence="5" id="KW-0653">Protein transport</keyword>
<comment type="subcellular location">
    <subcellularLocation>
        <location evidence="1">Cytoplasm</location>
    </subcellularLocation>
</comment>
<dbReference type="InterPro" id="IPR011989">
    <property type="entry name" value="ARM-like"/>
</dbReference>
<evidence type="ECO:0000256" key="5">
    <source>
        <dbReference type="ARBA" id="ARBA00022927"/>
    </source>
</evidence>
<evidence type="ECO:0000256" key="3">
    <source>
        <dbReference type="ARBA" id="ARBA00022490"/>
    </source>
</evidence>
<dbReference type="GO" id="GO:0005737">
    <property type="term" value="C:cytoplasm"/>
    <property type="evidence" value="ECO:0007669"/>
    <property type="project" value="UniProtKB-SubCell"/>
</dbReference>
<sequence length="936" mass="103654">MSNNNNYVPTSDDLVNVIQLLHDNGIVVGNSKAAYEQLKVYESNPSFCILLSKVFDAQQCPVPNLPLTVPWIQYRLLAGLTLKNNIEKAKHALGEPAVREAAQCALQCLKSAVDVKLSRVSAQIIVKVTTLTSFEWWVATGLGDLANILLNELLSAGGLKTLGALFSLQYLMEDMPKQVGEASGSIITRVSQLAVAADTPHDLKKASFRMCFNIFEQSSLLEWNFDNLSPLQRGLVSSSWHLACVCTTLIEQSCNNDIAFMSLVLRTCSFLLDYFDYFVQLDHAAQQKLGLNWIVKPIDIIGGTRNDSSETRELLSASIELLTFVVDINEREVGEGHMAFFASIVESNIERLLRSLVLFSPLSEEEVANIVTSDDYLIRDSVGVRNEGGKDIGEDAMLDDEETAMTLRRSALKCISSLCVLTSSKASTVMLEVIQAFWNSSEWRDREAGAVLIGTIASGCGSELEPYLPTICEQLIHLSKNASENICVSSISFWSLSQLYDMILATSPPTFHVIISTITSRVQSTSKRIQLTACSALNTAFMSFHDHSDATPLMQHCSEILHAACGCLSVYNTRNLSCLIQLLCHCILYLDDVNKLHHLVALLKDERGRRAQLFEETYTKVYISNEANALIDKDVFSLDTAILVIQAKCPDFDYCMQSLNMWNAVLADAISRDAKDDADLLSGIFNASLGYCKSIPSSKLKEWVVSTSWSLPTAGYTALINYESTSVRRAVVNFLNSLIQILGSEAFPTGMHDAVLSTIPNFMEEEDDSQMKQLYVQLICFTVVYSPSQPNDVALKALSAANSALRLDVYGDSSVFFSQMAFHLCRSLEMYPQLAQGLNVATIAELISRSEHSFEKSEATVRLCNAMYSASSLESFIPAFLNLVISWNEIAFSFPGTVEAMKLIMRRLTTEWQQQTNALVSNFPPPIRSMILSMYS</sequence>
<evidence type="ECO:0000313" key="8">
    <source>
        <dbReference type="Proteomes" id="UP000015354"/>
    </source>
</evidence>
<dbReference type="GO" id="GO:0006606">
    <property type="term" value="P:protein import into nucleus"/>
    <property type="evidence" value="ECO:0007669"/>
    <property type="project" value="InterPro"/>
</dbReference>
<gene>
    <name evidence="7" type="ORF">STCU_07730</name>
    <name evidence="6" type="ORF">STCU_09135</name>
</gene>
<evidence type="ECO:0000313" key="7">
    <source>
        <dbReference type="EMBL" id="EPY23396.1"/>
    </source>
</evidence>
<dbReference type="InterPro" id="IPR016024">
    <property type="entry name" value="ARM-type_fold"/>
</dbReference>
<name>S9TPE7_9TRYP</name>
<dbReference type="EMBL" id="ATMH01009135">
    <property type="protein sequence ID" value="EPY20142.1"/>
    <property type="molecule type" value="Genomic_DNA"/>
</dbReference>
<dbReference type="SUPFAM" id="SSF48371">
    <property type="entry name" value="ARM repeat"/>
    <property type="match status" value="1"/>
</dbReference>
<keyword evidence="4" id="KW-0677">Repeat</keyword>
<proteinExistence type="predicted"/>
<dbReference type="PANTHER" id="PTHR10527">
    <property type="entry name" value="IMPORTIN BETA"/>
    <property type="match status" value="1"/>
</dbReference>
<dbReference type="Proteomes" id="UP000015354">
    <property type="component" value="Unassembled WGS sequence"/>
</dbReference>